<proteinExistence type="inferred from homology"/>
<dbReference type="FunFam" id="1.20.1530.20:FF:000020">
    <property type="entry name" value="Arsenical-resistance membrane protein"/>
    <property type="match status" value="1"/>
</dbReference>
<dbReference type="EMBL" id="CP005990">
    <property type="protein sequence ID" value="AGY91889.1"/>
    <property type="molecule type" value="Genomic_DNA"/>
</dbReference>
<feature type="transmembrane region" description="Helical" evidence="9">
    <location>
        <begin position="27"/>
        <end position="46"/>
    </location>
</feature>
<keyword evidence="4 8" id="KW-1003">Cell membrane</keyword>
<feature type="transmembrane region" description="Helical" evidence="9">
    <location>
        <begin position="196"/>
        <end position="217"/>
    </location>
</feature>
<dbReference type="HOGENOM" id="CLU_022869_0_2_6"/>
<comment type="similarity">
    <text evidence="2 8">Belongs to the arsenical resistance-3 (ACR3) (TC 2.A.59) family.</text>
</comment>
<dbReference type="PANTHER" id="PTHR43057:SF1">
    <property type="entry name" value="ARSENICAL-RESISTANCE PROTEIN 3"/>
    <property type="match status" value="1"/>
</dbReference>
<dbReference type="GO" id="GO:0005886">
    <property type="term" value="C:plasma membrane"/>
    <property type="evidence" value="ECO:0007669"/>
    <property type="project" value="UniProtKB-SubCell"/>
</dbReference>
<feature type="transmembrane region" description="Helical" evidence="9">
    <location>
        <begin position="268"/>
        <end position="287"/>
    </location>
</feature>
<feature type="transmembrane region" description="Helical" evidence="9">
    <location>
        <begin position="103"/>
        <end position="122"/>
    </location>
</feature>
<evidence type="ECO:0000256" key="4">
    <source>
        <dbReference type="ARBA" id="ARBA00022475"/>
    </source>
</evidence>
<keyword evidence="7 8" id="KW-0472">Membrane</keyword>
<evidence type="ECO:0000256" key="6">
    <source>
        <dbReference type="ARBA" id="ARBA00022989"/>
    </source>
</evidence>
<evidence type="ECO:0000256" key="7">
    <source>
        <dbReference type="ARBA" id="ARBA00023136"/>
    </source>
</evidence>
<evidence type="ECO:0000256" key="9">
    <source>
        <dbReference type="SAM" id="Phobius"/>
    </source>
</evidence>
<feature type="transmembrane region" description="Helical" evidence="9">
    <location>
        <begin position="238"/>
        <end position="256"/>
    </location>
</feature>
<dbReference type="AlphaFoldDB" id="U5T2W7"/>
<dbReference type="GO" id="GO:0015104">
    <property type="term" value="F:antimonite transmembrane transporter activity"/>
    <property type="evidence" value="ECO:0007669"/>
    <property type="project" value="TreeGrafter"/>
</dbReference>
<protein>
    <submittedName>
        <fullName evidence="10">Arsenic transporter</fullName>
    </submittedName>
</protein>
<evidence type="ECO:0000256" key="5">
    <source>
        <dbReference type="ARBA" id="ARBA00022692"/>
    </source>
</evidence>
<keyword evidence="3 8" id="KW-0813">Transport</keyword>
<evidence type="ECO:0000256" key="8">
    <source>
        <dbReference type="PIRNR" id="PIRNR005508"/>
    </source>
</evidence>
<dbReference type="STRING" id="1335757.SPICUR_04550"/>
<dbReference type="KEGG" id="spiu:SPICUR_04550"/>
<dbReference type="GO" id="GO:0015105">
    <property type="term" value="F:arsenite transmembrane transporter activity"/>
    <property type="evidence" value="ECO:0007669"/>
    <property type="project" value="TreeGrafter"/>
</dbReference>
<feature type="transmembrane region" description="Helical" evidence="9">
    <location>
        <begin position="299"/>
        <end position="323"/>
    </location>
</feature>
<evidence type="ECO:0000256" key="2">
    <source>
        <dbReference type="ARBA" id="ARBA00010110"/>
    </source>
</evidence>
<dbReference type="RefSeq" id="WP_023366502.1">
    <property type="nucleotide sequence ID" value="NC_022664.1"/>
</dbReference>
<evidence type="ECO:0000313" key="10">
    <source>
        <dbReference type="EMBL" id="AGY91889.1"/>
    </source>
</evidence>
<feature type="transmembrane region" description="Helical" evidence="9">
    <location>
        <begin position="58"/>
        <end position="82"/>
    </location>
</feature>
<dbReference type="PANTHER" id="PTHR43057">
    <property type="entry name" value="ARSENITE EFFLUX TRANSPORTER"/>
    <property type="match status" value="1"/>
</dbReference>
<comment type="subcellular location">
    <subcellularLocation>
        <location evidence="1 8">Cell membrane</location>
        <topology evidence="1 8">Multi-pass membrane protein</topology>
    </subcellularLocation>
</comment>
<dbReference type="InterPro" id="IPR038770">
    <property type="entry name" value="Na+/solute_symporter_sf"/>
</dbReference>
<dbReference type="Proteomes" id="UP000017640">
    <property type="component" value="Chromosome"/>
</dbReference>
<sequence length="368" mass="39977">MSADPSTVQQRNEGPDIREGMGFFERYLSVWVALAIAAGVALGQFAPGVPATLSQFEYAQVSIPVAILIWAMIFPMMVQIDFSSILGVRRQPKGLIITTTVNWLIKPFTMFGIAWLFLIVLFKPLIAPDLAREYLAGAILLGAAPCTAMVFVWSYLTRGDPAYTLVQVSLNDLIMLFAFAPIVMLLLGLSSISVPWATMLLSVFMYIVIPLGAGYLTRVAVIRRRGRSWFDERLMRRIGPITPIGLILTLILLFAFQGEVILNNPLHIVLIAIPLIVQTVLIFAIAYGWAQRWGVPHSIAAPGAMIGASNFFELAVAAAIGLFGVHSGAALATVVGVLVEVPLMLALVKIANRTRSRFAAVAERPATA</sequence>
<dbReference type="GO" id="GO:0015297">
    <property type="term" value="F:antiporter activity"/>
    <property type="evidence" value="ECO:0007669"/>
    <property type="project" value="UniProtKB-UniRule"/>
</dbReference>
<name>U5T2W7_9GAMM</name>
<dbReference type="PIRSF" id="PIRSF005508">
    <property type="entry name" value="Acr3"/>
    <property type="match status" value="1"/>
</dbReference>
<dbReference type="InterPro" id="IPR004706">
    <property type="entry name" value="Arsenical-R_Acr3"/>
</dbReference>
<evidence type="ECO:0000256" key="1">
    <source>
        <dbReference type="ARBA" id="ARBA00004651"/>
    </source>
</evidence>
<evidence type="ECO:0000256" key="3">
    <source>
        <dbReference type="ARBA" id="ARBA00022448"/>
    </source>
</evidence>
<accession>U5T2W7</accession>
<dbReference type="eggNOG" id="COG0798">
    <property type="taxonomic scope" value="Bacteria"/>
</dbReference>
<feature type="transmembrane region" description="Helical" evidence="9">
    <location>
        <begin position="134"/>
        <end position="156"/>
    </location>
</feature>
<gene>
    <name evidence="10" type="ORF">SPICUR_04550</name>
</gene>
<reference evidence="10 11" key="1">
    <citation type="journal article" date="2013" name="BMC Genomics">
        <title>Genomes of "Spiribacter", a streamlined, successful halophilic bacterium.</title>
        <authorList>
            <person name="Lopez-Perez M."/>
            <person name="Ghai R."/>
            <person name="Leon M.J."/>
            <person name="Rodriguez-Olmos A."/>
            <person name="Copa-Patino J.L."/>
            <person name="Soliveri J."/>
            <person name="Sanchez-Porro C."/>
            <person name="Ventosa A."/>
            <person name="Rodriguez-Valera F."/>
        </authorList>
    </citation>
    <scope>NUCLEOTIDE SEQUENCE [LARGE SCALE GENOMIC DNA]</scope>
    <source>
        <strain evidence="10 11">UAH-SP71</strain>
    </source>
</reference>
<keyword evidence="11" id="KW-1185">Reference proteome</keyword>
<dbReference type="NCBIfam" id="TIGR00832">
    <property type="entry name" value="acr3"/>
    <property type="match status" value="1"/>
</dbReference>
<dbReference type="InterPro" id="IPR002657">
    <property type="entry name" value="BilAc:Na_symport/Acr3"/>
</dbReference>
<keyword evidence="5 8" id="KW-0812">Transmembrane</keyword>
<dbReference type="PATRIC" id="fig|1335757.3.peg.885"/>
<keyword evidence="6 8" id="KW-1133">Transmembrane helix</keyword>
<dbReference type="Gene3D" id="1.20.1530.20">
    <property type="match status" value="1"/>
</dbReference>
<feature type="transmembrane region" description="Helical" evidence="9">
    <location>
        <begin position="329"/>
        <end position="348"/>
    </location>
</feature>
<dbReference type="Pfam" id="PF01758">
    <property type="entry name" value="SBF"/>
    <property type="match status" value="1"/>
</dbReference>
<feature type="transmembrane region" description="Helical" evidence="9">
    <location>
        <begin position="168"/>
        <end position="190"/>
    </location>
</feature>
<evidence type="ECO:0000313" key="11">
    <source>
        <dbReference type="Proteomes" id="UP000017640"/>
    </source>
</evidence>
<organism evidence="10 11">
    <name type="scientific">Spiribacter curvatus</name>
    <dbReference type="NCBI Taxonomy" id="1335757"/>
    <lineage>
        <taxon>Bacteria</taxon>
        <taxon>Pseudomonadati</taxon>
        <taxon>Pseudomonadota</taxon>
        <taxon>Gammaproteobacteria</taxon>
        <taxon>Chromatiales</taxon>
        <taxon>Ectothiorhodospiraceae</taxon>
        <taxon>Spiribacter</taxon>
    </lineage>
</organism>